<evidence type="ECO:0008006" key="4">
    <source>
        <dbReference type="Google" id="ProtNLM"/>
    </source>
</evidence>
<feature type="region of interest" description="Disordered" evidence="1">
    <location>
        <begin position="90"/>
        <end position="109"/>
    </location>
</feature>
<evidence type="ECO:0000313" key="3">
    <source>
        <dbReference type="Proteomes" id="UP000053095"/>
    </source>
</evidence>
<gene>
    <name evidence="2" type="ORF">TCE0_041f13962</name>
</gene>
<sequence length="109" mass="12118">MAPLVPIFATEDLPSRVQIIHRGFKEKRRKGEPIDLHKCELMELVQYSCNPPEEGILAPGVVKCKPIVRLFRRCAGGLTVETTSWEKMNANNQVSASSDNADIPKGEKS</sequence>
<evidence type="ECO:0000313" key="2">
    <source>
        <dbReference type="EMBL" id="GAM41098.1"/>
    </source>
</evidence>
<dbReference type="InterPro" id="IPR024645">
    <property type="entry name" value="Mitochondr_Som1"/>
</dbReference>
<dbReference type="AlphaFoldDB" id="A0A6V8HIH5"/>
<dbReference type="EMBL" id="DF933837">
    <property type="protein sequence ID" value="GAM41098.1"/>
    <property type="molecule type" value="Genomic_DNA"/>
</dbReference>
<feature type="compositionally biased region" description="Polar residues" evidence="1">
    <location>
        <begin position="90"/>
        <end position="100"/>
    </location>
</feature>
<organism evidence="2 3">
    <name type="scientific">Talaromyces pinophilus</name>
    <name type="common">Penicillium pinophilum</name>
    <dbReference type="NCBI Taxonomy" id="128442"/>
    <lineage>
        <taxon>Eukaryota</taxon>
        <taxon>Fungi</taxon>
        <taxon>Dikarya</taxon>
        <taxon>Ascomycota</taxon>
        <taxon>Pezizomycotina</taxon>
        <taxon>Eurotiomycetes</taxon>
        <taxon>Eurotiomycetidae</taxon>
        <taxon>Eurotiales</taxon>
        <taxon>Trichocomaceae</taxon>
        <taxon>Talaromyces</taxon>
        <taxon>Talaromyces sect. Talaromyces</taxon>
    </lineage>
</organism>
<evidence type="ECO:0000256" key="1">
    <source>
        <dbReference type="SAM" id="MobiDB-lite"/>
    </source>
</evidence>
<protein>
    <recommendedName>
        <fullName evidence="4">Mitochondrial export protein Som1</fullName>
    </recommendedName>
</protein>
<reference evidence="3" key="1">
    <citation type="journal article" date="2015" name="Genome Announc.">
        <title>Draft genome sequence of Talaromyces cellulolyticus strain Y-94, a source of lignocellulosic biomass-degrading enzymes.</title>
        <authorList>
            <person name="Fujii T."/>
            <person name="Koike H."/>
            <person name="Sawayama S."/>
            <person name="Yano S."/>
            <person name="Inoue H."/>
        </authorList>
    </citation>
    <scope>NUCLEOTIDE SEQUENCE [LARGE SCALE GENOMIC DNA]</scope>
    <source>
        <strain evidence="3">Y-94</strain>
    </source>
</reference>
<dbReference type="Pfam" id="PF11093">
    <property type="entry name" value="Mitochondr_Som1"/>
    <property type="match status" value="1"/>
</dbReference>
<accession>A0A6V8HIH5</accession>
<comment type="caution">
    <text evidence="2">The sequence shown here is derived from an EMBL/GenBank/DDBJ whole genome shotgun (WGS) entry which is preliminary data.</text>
</comment>
<dbReference type="Proteomes" id="UP000053095">
    <property type="component" value="Unassembled WGS sequence"/>
</dbReference>
<dbReference type="GO" id="GO:0042720">
    <property type="term" value="C:mitochondrial inner membrane peptidase complex"/>
    <property type="evidence" value="ECO:0007669"/>
    <property type="project" value="InterPro"/>
</dbReference>
<keyword evidence="3" id="KW-1185">Reference proteome</keyword>
<name>A0A6V8HIH5_TALPI</name>
<proteinExistence type="predicted"/>